<keyword evidence="2" id="KW-1185">Reference proteome</keyword>
<evidence type="ECO:0000313" key="2">
    <source>
        <dbReference type="Proteomes" id="UP001268651"/>
    </source>
</evidence>
<reference evidence="1 2" key="1">
    <citation type="submission" date="2023-10" db="EMBL/GenBank/DDBJ databases">
        <title>Marimonas sp. nov. isolated from tidal mud flat.</title>
        <authorList>
            <person name="Jaincy N.J."/>
            <person name="Srinivasan S."/>
            <person name="Lee S.-S."/>
        </authorList>
    </citation>
    <scope>NUCLEOTIDE SEQUENCE [LARGE SCALE GENOMIC DNA]</scope>
    <source>
        <strain evidence="1 2">MJ-SS3</strain>
    </source>
</reference>
<dbReference type="InterPro" id="IPR036188">
    <property type="entry name" value="FAD/NAD-bd_sf"/>
</dbReference>
<protein>
    <submittedName>
        <fullName evidence="1">NAD(P)/FAD-dependent oxidoreductase</fullName>
    </submittedName>
</protein>
<evidence type="ECO:0000313" key="1">
    <source>
        <dbReference type="EMBL" id="MDU8886727.1"/>
    </source>
</evidence>
<dbReference type="EMBL" id="JAWHTF010000006">
    <property type="protein sequence ID" value="MDU8886727.1"/>
    <property type="molecule type" value="Genomic_DNA"/>
</dbReference>
<proteinExistence type="predicted"/>
<comment type="caution">
    <text evidence="1">The sequence shown here is derived from an EMBL/GenBank/DDBJ whole genome shotgun (WGS) entry which is preliminary data.</text>
</comment>
<gene>
    <name evidence="1" type="ORF">RXV94_11195</name>
</gene>
<dbReference type="Gene3D" id="3.50.50.60">
    <property type="entry name" value="FAD/NAD(P)-binding domain"/>
    <property type="match status" value="1"/>
</dbReference>
<dbReference type="Proteomes" id="UP001268651">
    <property type="component" value="Unassembled WGS sequence"/>
</dbReference>
<dbReference type="RefSeq" id="WP_316662824.1">
    <property type="nucleotide sequence ID" value="NZ_JAWHTF010000006.1"/>
</dbReference>
<organism evidence="1 2">
    <name type="scientific">Gilvirhabdus luticola</name>
    <dbReference type="NCBI Taxonomy" id="3079858"/>
    <lineage>
        <taxon>Bacteria</taxon>
        <taxon>Pseudomonadati</taxon>
        <taxon>Bacteroidota</taxon>
        <taxon>Flavobacteriia</taxon>
        <taxon>Flavobacteriales</taxon>
        <taxon>Flavobacteriaceae</taxon>
        <taxon>Gilvirhabdus</taxon>
    </lineage>
</organism>
<accession>A0ABU3U8J2</accession>
<sequence length="200" mass="22027">MFDALIIGGGVSGLSCALILGSAKEKVFAKDKKIGIIVHQRTSHLHDALLNNVLGIPEKTPGKSILVSGKEKLKTQYSHINQIDKEKVFKLSRIVNGFEIETNKNTYVSKIVVIAVGYLELISIEGLEKYIEPHPRAKAEKSRIWLKNNDHIIEDGLYVTGTLAGWRSQFAIAAGSGAQVATDILTFWNNGEHTKVHDKV</sequence>
<name>A0ABU3U8J2_9FLAO</name>
<dbReference type="SUPFAM" id="SSF51905">
    <property type="entry name" value="FAD/NAD(P)-binding domain"/>
    <property type="match status" value="1"/>
</dbReference>